<evidence type="ECO:0000313" key="3">
    <source>
        <dbReference type="Proteomes" id="UP000004090"/>
    </source>
</evidence>
<dbReference type="InterPro" id="IPR021145">
    <property type="entry name" value="Portal_protein_SPP1_Gp6-like"/>
</dbReference>
<feature type="region of interest" description="Disordered" evidence="1">
    <location>
        <begin position="1"/>
        <end position="23"/>
    </location>
</feature>
<dbReference type="Proteomes" id="UP000004090">
    <property type="component" value="Unassembled WGS sequence"/>
</dbReference>
<evidence type="ECO:0000313" key="2">
    <source>
        <dbReference type="EMBL" id="EDP10953.1"/>
    </source>
</evidence>
<dbReference type="AlphaFoldDB" id="A8RD03"/>
<dbReference type="eggNOG" id="ENOG5033658">
    <property type="taxonomic scope" value="Bacteria"/>
</dbReference>
<organism evidence="2 3">
    <name type="scientific">Amedibacillus dolichus DSM 3991</name>
    <dbReference type="NCBI Taxonomy" id="428127"/>
    <lineage>
        <taxon>Bacteria</taxon>
        <taxon>Bacillati</taxon>
        <taxon>Bacillota</taxon>
        <taxon>Erysipelotrichia</taxon>
        <taxon>Erysipelotrichales</taxon>
        <taxon>Erysipelotrichaceae</taxon>
        <taxon>Amedibacillus</taxon>
    </lineage>
</organism>
<dbReference type="HOGENOM" id="CLU_516537_0_0_9"/>
<dbReference type="GeneID" id="92793679"/>
<dbReference type="STRING" id="428127.EUBDOL_01552"/>
<comment type="caution">
    <text evidence="2">The sequence shown here is derived from an EMBL/GenBank/DDBJ whole genome shotgun (WGS) entry which is preliminary data.</text>
</comment>
<gene>
    <name evidence="2" type="ORF">EUBDOL_01552</name>
</gene>
<proteinExistence type="predicted"/>
<dbReference type="Pfam" id="PF05133">
    <property type="entry name" value="SPP1_portal"/>
    <property type="match status" value="1"/>
</dbReference>
<dbReference type="RefSeq" id="WP_004800068.1">
    <property type="nucleotide sequence ID" value="NZ_DS483476.1"/>
</dbReference>
<protein>
    <submittedName>
        <fullName evidence="2">Putative phage portal protein, SPP1 family</fullName>
    </submittedName>
</protein>
<reference evidence="2 3" key="2">
    <citation type="submission" date="2007-09" db="EMBL/GenBank/DDBJ databases">
        <authorList>
            <person name="Fulton L."/>
            <person name="Clifton S."/>
            <person name="Fulton B."/>
            <person name="Xu J."/>
            <person name="Minx P."/>
            <person name="Pepin K.H."/>
            <person name="Johnson M."/>
            <person name="Thiruvilangam P."/>
            <person name="Bhonagiri V."/>
            <person name="Nash W.E."/>
            <person name="Mardis E.R."/>
            <person name="Wilson R.K."/>
        </authorList>
    </citation>
    <scope>NUCLEOTIDE SEQUENCE [LARGE SCALE GENOMIC DNA]</scope>
    <source>
        <strain evidence="2 3">DSM 3991</strain>
    </source>
</reference>
<sequence length="527" mass="59844">MSENEKQATRIDNSVYDVIDTGNPNPSRTYGDIDYSGFKIMTGRKKLEIPVSKEMLNEHIIERYLPKVFNDLSSNIYDYKHLFNVYAGKSNIQKKERKANPDKENSIVDERHPFFMVEFKKGYLYGNDTKYSCAESGSCTDELTFLSKYMTEQKKPRKNIDISEDVYIAGAGNRMILPRKNYAGMDVTKKAPFEIFNLEYTRSFIVYSSNYTHEMLFGGIITEIPSDIPEIPKYEIMIYDHKYSYRFSCNTLFPSINGAKFLSKQRHYIGYVPFSEWKINSARIGIVEVVESILDAANMISSNEVDNVIDYVNSILLVYNQKISKQSMDGVLENRAMQLNTTDPSRPADAKYLVNALNHGDVMQKYEALIKVAYSIVGVPQPTTQSTSGGDTGEARNLGGGWASASVVADNEEIMLKESEKNMLEICLAICIKHPSCPIKTLDITDIEINFNRNRNDNLLVKTQSLQNLYSMNVPKEISLNYVGISANSHEDAQAWDKADKEAKNNVVVTQKEETTEVEDEIEVTKE</sequence>
<accession>A8RD03</accession>
<name>A8RD03_9FIRM</name>
<reference evidence="2 3" key="1">
    <citation type="submission" date="2007-09" db="EMBL/GenBank/DDBJ databases">
        <title>Draft genome sequence of Eubacterium dolichum (DSM 3991).</title>
        <authorList>
            <person name="Sudarsanam P."/>
            <person name="Ley R."/>
            <person name="Guruge J."/>
            <person name="Turnbaugh P.J."/>
            <person name="Mahowald M."/>
            <person name="Liep D."/>
            <person name="Gordon J."/>
        </authorList>
    </citation>
    <scope>NUCLEOTIDE SEQUENCE [LARGE SCALE GENOMIC DNA]</scope>
    <source>
        <strain evidence="2 3">DSM 3991</strain>
    </source>
</reference>
<dbReference type="EMBL" id="ABAW02000021">
    <property type="protein sequence ID" value="EDP10953.1"/>
    <property type="molecule type" value="Genomic_DNA"/>
</dbReference>
<evidence type="ECO:0000256" key="1">
    <source>
        <dbReference type="SAM" id="MobiDB-lite"/>
    </source>
</evidence>